<evidence type="ECO:0000256" key="1">
    <source>
        <dbReference type="SAM" id="MobiDB-lite"/>
    </source>
</evidence>
<feature type="non-terminal residue" evidence="3">
    <location>
        <position position="1"/>
    </location>
</feature>
<dbReference type="InterPro" id="IPR008942">
    <property type="entry name" value="ENTH_VHS"/>
</dbReference>
<dbReference type="GO" id="GO:0007015">
    <property type="term" value="P:actin filament organization"/>
    <property type="evidence" value="ECO:0007669"/>
    <property type="project" value="TreeGrafter"/>
</dbReference>
<evidence type="ECO:0000313" key="3">
    <source>
        <dbReference type="EMBL" id="CEQ38884.1"/>
    </source>
</evidence>
<reference evidence="4" key="1">
    <citation type="submission" date="2015-02" db="EMBL/GenBank/DDBJ databases">
        <authorList>
            <person name="Gon?alves P."/>
        </authorList>
    </citation>
    <scope>NUCLEOTIDE SEQUENCE [LARGE SCALE GENOMIC DNA]</scope>
</reference>
<feature type="region of interest" description="Disordered" evidence="1">
    <location>
        <begin position="352"/>
        <end position="433"/>
    </location>
</feature>
<dbReference type="AlphaFoldDB" id="A0A0D6EFY8"/>
<organism evidence="3 4">
    <name type="scientific">Sporidiobolus salmonicolor</name>
    <name type="common">Yeast-like fungus</name>
    <name type="synonym">Sporobolomyces salmonicolor</name>
    <dbReference type="NCBI Taxonomy" id="5005"/>
    <lineage>
        <taxon>Eukaryota</taxon>
        <taxon>Fungi</taxon>
        <taxon>Dikarya</taxon>
        <taxon>Basidiomycota</taxon>
        <taxon>Pucciniomycotina</taxon>
        <taxon>Microbotryomycetes</taxon>
        <taxon>Sporidiobolales</taxon>
        <taxon>Sporidiobolaceae</taxon>
        <taxon>Sporobolomyces</taxon>
    </lineage>
</organism>
<dbReference type="GO" id="GO:0005886">
    <property type="term" value="C:plasma membrane"/>
    <property type="evidence" value="ECO:0007669"/>
    <property type="project" value="TreeGrafter"/>
</dbReference>
<dbReference type="SMART" id="SM00273">
    <property type="entry name" value="ENTH"/>
    <property type="match status" value="1"/>
</dbReference>
<dbReference type="GO" id="GO:0030276">
    <property type="term" value="F:clathrin binding"/>
    <property type="evidence" value="ECO:0007669"/>
    <property type="project" value="TreeGrafter"/>
</dbReference>
<dbReference type="InterPro" id="IPR013809">
    <property type="entry name" value="ENTH"/>
</dbReference>
<feature type="compositionally biased region" description="Polar residues" evidence="1">
    <location>
        <begin position="470"/>
        <end position="482"/>
    </location>
</feature>
<accession>A0A0D6EFY8</accession>
<evidence type="ECO:0000259" key="2">
    <source>
        <dbReference type="PROSITE" id="PS50942"/>
    </source>
</evidence>
<dbReference type="GO" id="GO:0006897">
    <property type="term" value="P:endocytosis"/>
    <property type="evidence" value="ECO:0007669"/>
    <property type="project" value="TreeGrafter"/>
</dbReference>
<dbReference type="OrthoDB" id="4033880at2759"/>
<dbReference type="GO" id="GO:0005543">
    <property type="term" value="F:phospholipid binding"/>
    <property type="evidence" value="ECO:0007669"/>
    <property type="project" value="TreeGrafter"/>
</dbReference>
<dbReference type="SUPFAM" id="SSF48464">
    <property type="entry name" value="ENTH/VHS domain"/>
    <property type="match status" value="1"/>
</dbReference>
<feature type="region of interest" description="Disordered" evidence="1">
    <location>
        <begin position="125"/>
        <end position="230"/>
    </location>
</feature>
<dbReference type="PANTHER" id="PTHR12276:SF110">
    <property type="entry name" value="EPSIN-1-RELATED"/>
    <property type="match status" value="1"/>
</dbReference>
<name>A0A0D6EFY8_SPOSA</name>
<feature type="region of interest" description="Disordered" evidence="1">
    <location>
        <begin position="470"/>
        <end position="523"/>
    </location>
</feature>
<dbReference type="FunFam" id="1.25.40.90:FF:000006">
    <property type="entry name" value="Clathrin interactor 1"/>
    <property type="match status" value="1"/>
</dbReference>
<feature type="compositionally biased region" description="Basic and acidic residues" evidence="1">
    <location>
        <begin position="172"/>
        <end position="220"/>
    </location>
</feature>
<dbReference type="PROSITE" id="PS50942">
    <property type="entry name" value="ENTH"/>
    <property type="match status" value="1"/>
</dbReference>
<dbReference type="EMBL" id="CENE01000001">
    <property type="protein sequence ID" value="CEQ38884.1"/>
    <property type="molecule type" value="Genomic_DNA"/>
</dbReference>
<feature type="compositionally biased region" description="Pro residues" evidence="1">
    <location>
        <begin position="377"/>
        <end position="389"/>
    </location>
</feature>
<sequence>MQNMGKSVMRVAKNSIKGYSDTQTKVRDATSNDPWGPSGTQNDFVEIIEMLDKRLNDKGKNWRHVFKSLTLLDYILHAGSENVVQYFRENLYIVKTLKEFQYVDEFGKDQGANVRQKAKDITNLLLDEKRMKSQRANRKDMRNRMAGERTDRDRERDSSSSGARPRPTNGEGGDRDLQAAIEASKRTAQDEARRTQGDRDLEEAMRLSKEEDERRRRELEANGGGGLFDDQQQNAALIDMDAPMQQPMQTGWASFNPYAAQQQQQMEEYMRQQQLLELQRQVRLLRILCQFSSAHTDAPFLRRTFKQQEQQQMLYAQQQAQYQQQYAQQAAYEEHMRQQQLMYAQQLAQQQQQQQQPLAPQATGFGANNPFAAFASSPPPSASPAPPLPTSTSFNDNFSTPAPAPAPAVSPAPAPAAIAPQRTGPSRVRADGDNKHAELARMLAGGREDGLDTFGNVGTARVPVWQQKTGQQQGPMVPQQTGLAKPNPFGSNFQAPVQFNQPTGYQGQQQHNTTNNEQPFFTI</sequence>
<evidence type="ECO:0000313" key="4">
    <source>
        <dbReference type="Proteomes" id="UP000243876"/>
    </source>
</evidence>
<feature type="compositionally biased region" description="Basic and acidic residues" evidence="1">
    <location>
        <begin position="126"/>
        <end position="158"/>
    </location>
</feature>
<feature type="domain" description="ENTH" evidence="2">
    <location>
        <begin position="1"/>
        <end position="135"/>
    </location>
</feature>
<dbReference type="Gene3D" id="1.25.40.90">
    <property type="match status" value="1"/>
</dbReference>
<feature type="compositionally biased region" description="Low complexity" evidence="1">
    <location>
        <begin position="352"/>
        <end position="376"/>
    </location>
</feature>
<proteinExistence type="predicted"/>
<dbReference type="GO" id="GO:0030125">
    <property type="term" value="C:clathrin vesicle coat"/>
    <property type="evidence" value="ECO:0007669"/>
    <property type="project" value="TreeGrafter"/>
</dbReference>
<protein>
    <submittedName>
        <fullName evidence="3">SPOSA6832_00350-mRNA-1:cds</fullName>
    </submittedName>
</protein>
<dbReference type="CDD" id="cd16991">
    <property type="entry name" value="ENTH_Ent1_Ent2"/>
    <property type="match status" value="1"/>
</dbReference>
<dbReference type="Pfam" id="PF01417">
    <property type="entry name" value="ENTH"/>
    <property type="match status" value="1"/>
</dbReference>
<dbReference type="GO" id="GO:0005768">
    <property type="term" value="C:endosome"/>
    <property type="evidence" value="ECO:0007669"/>
    <property type="project" value="TreeGrafter"/>
</dbReference>
<keyword evidence="4" id="KW-1185">Reference proteome</keyword>
<feature type="compositionally biased region" description="Polar residues" evidence="1">
    <location>
        <begin position="489"/>
        <end position="523"/>
    </location>
</feature>
<dbReference type="PANTHER" id="PTHR12276">
    <property type="entry name" value="EPSIN/ENT-RELATED"/>
    <property type="match status" value="1"/>
</dbReference>
<feature type="compositionally biased region" description="Pro residues" evidence="1">
    <location>
        <begin position="402"/>
        <end position="414"/>
    </location>
</feature>
<dbReference type="Proteomes" id="UP000243876">
    <property type="component" value="Unassembled WGS sequence"/>
</dbReference>
<gene>
    <name evidence="3" type="primary">SPOSA6832_00350</name>
</gene>